<proteinExistence type="predicted"/>
<dbReference type="RefSeq" id="WP_263594812.1">
    <property type="nucleotide sequence ID" value="NZ_CP107020.1"/>
</dbReference>
<accession>A0ABY6G333</accession>
<dbReference type="PROSITE" id="PS00356">
    <property type="entry name" value="HTH_LACI_1"/>
    <property type="match status" value="1"/>
</dbReference>
<organism evidence="5 6">
    <name type="scientific">Brachybacterium huguangmaarense</name>
    <dbReference type="NCBI Taxonomy" id="1652028"/>
    <lineage>
        <taxon>Bacteria</taxon>
        <taxon>Bacillati</taxon>
        <taxon>Actinomycetota</taxon>
        <taxon>Actinomycetes</taxon>
        <taxon>Micrococcales</taxon>
        <taxon>Dermabacteraceae</taxon>
        <taxon>Brachybacterium</taxon>
    </lineage>
</organism>
<dbReference type="SUPFAM" id="SSF53822">
    <property type="entry name" value="Periplasmic binding protein-like I"/>
    <property type="match status" value="1"/>
</dbReference>
<dbReference type="PROSITE" id="PS50932">
    <property type="entry name" value="HTH_LACI_2"/>
    <property type="match status" value="1"/>
</dbReference>
<dbReference type="CDD" id="cd01392">
    <property type="entry name" value="HTH_LacI"/>
    <property type="match status" value="1"/>
</dbReference>
<evidence type="ECO:0000256" key="1">
    <source>
        <dbReference type="ARBA" id="ARBA00023015"/>
    </source>
</evidence>
<evidence type="ECO:0000313" key="5">
    <source>
        <dbReference type="EMBL" id="UYG17603.1"/>
    </source>
</evidence>
<keyword evidence="3" id="KW-0804">Transcription</keyword>
<dbReference type="InterPro" id="IPR010982">
    <property type="entry name" value="Lambda_DNA-bd_dom_sf"/>
</dbReference>
<dbReference type="Gene3D" id="3.40.50.2300">
    <property type="match status" value="2"/>
</dbReference>
<evidence type="ECO:0000256" key="3">
    <source>
        <dbReference type="ARBA" id="ARBA00023163"/>
    </source>
</evidence>
<evidence type="ECO:0000259" key="4">
    <source>
        <dbReference type="PROSITE" id="PS50932"/>
    </source>
</evidence>
<keyword evidence="2" id="KW-0238">DNA-binding</keyword>
<dbReference type="PANTHER" id="PTHR30146">
    <property type="entry name" value="LACI-RELATED TRANSCRIPTIONAL REPRESSOR"/>
    <property type="match status" value="1"/>
</dbReference>
<dbReference type="SMART" id="SM00354">
    <property type="entry name" value="HTH_LACI"/>
    <property type="match status" value="1"/>
</dbReference>
<dbReference type="CDD" id="cd06267">
    <property type="entry name" value="PBP1_LacI_sugar_binding-like"/>
    <property type="match status" value="1"/>
</dbReference>
<protein>
    <submittedName>
        <fullName evidence="5">LacI family transcriptional regulator</fullName>
    </submittedName>
</protein>
<dbReference type="PANTHER" id="PTHR30146:SF109">
    <property type="entry name" value="HTH-TYPE TRANSCRIPTIONAL REGULATOR GALS"/>
    <property type="match status" value="1"/>
</dbReference>
<evidence type="ECO:0000313" key="6">
    <source>
        <dbReference type="Proteomes" id="UP001164305"/>
    </source>
</evidence>
<dbReference type="EMBL" id="CP107020">
    <property type="protein sequence ID" value="UYG17603.1"/>
    <property type="molecule type" value="Genomic_DNA"/>
</dbReference>
<feature type="domain" description="HTH lacI-type" evidence="4">
    <location>
        <begin position="5"/>
        <end position="59"/>
    </location>
</feature>
<keyword evidence="6" id="KW-1185">Reference proteome</keyword>
<name>A0ABY6G333_9MICO</name>
<dbReference type="InterPro" id="IPR046335">
    <property type="entry name" value="LacI/GalR-like_sensor"/>
</dbReference>
<dbReference type="Gene3D" id="1.10.260.40">
    <property type="entry name" value="lambda repressor-like DNA-binding domains"/>
    <property type="match status" value="1"/>
</dbReference>
<sequence>MNRAPTLEDVARVAGVSRATASRVVRGDANVLPDRATAVRQAIDALGYVPNSAARSLVTRSTGAVALIVPEPDTRVFTDPFFGTAVAAIGERLAGAGKQLILVLSGSDTQGDRLERFIRGGHADGLLVMSHHEGGPSLQVLPHATVPVVYIGRPPTGTDSLFVDVDNVQGGRIAAERLLARGRTRIATVTGPQDMGAAVDRLHGFLAALDEAGLRPVRIEHGDFSATSGESAADRMLGDGVEVDAVFAANDLMAIGALRRFTAAGRRVPEDIAIVGFDDIAISAEPINALTTVVNPVSRLGSLGTSMLLDAIAGRAAEPLILRDLELRERSSA</sequence>
<dbReference type="InterPro" id="IPR028082">
    <property type="entry name" value="Peripla_BP_I"/>
</dbReference>
<gene>
    <name evidence="5" type="ORF">BRM3_03990</name>
</gene>
<reference evidence="5" key="1">
    <citation type="submission" date="2022-10" db="EMBL/GenBank/DDBJ databases">
        <title>Whole-Genome Sequencing of Brachybacterium huguangmaarense BRM-3, Isolated from Betula schmidtii.</title>
        <authorList>
            <person name="Haam D."/>
        </authorList>
    </citation>
    <scope>NUCLEOTIDE SEQUENCE</scope>
    <source>
        <strain evidence="5">BRM-3</strain>
    </source>
</reference>
<keyword evidence="1" id="KW-0805">Transcription regulation</keyword>
<dbReference type="Proteomes" id="UP001164305">
    <property type="component" value="Chromosome"/>
</dbReference>
<dbReference type="InterPro" id="IPR000843">
    <property type="entry name" value="HTH_LacI"/>
</dbReference>
<dbReference type="SUPFAM" id="SSF47413">
    <property type="entry name" value="lambda repressor-like DNA-binding domains"/>
    <property type="match status" value="1"/>
</dbReference>
<evidence type="ECO:0000256" key="2">
    <source>
        <dbReference type="ARBA" id="ARBA00023125"/>
    </source>
</evidence>
<dbReference type="Pfam" id="PF00356">
    <property type="entry name" value="LacI"/>
    <property type="match status" value="1"/>
</dbReference>
<dbReference type="Pfam" id="PF13377">
    <property type="entry name" value="Peripla_BP_3"/>
    <property type="match status" value="1"/>
</dbReference>